<dbReference type="GO" id="GO:0043139">
    <property type="term" value="F:5'-3' DNA helicase activity"/>
    <property type="evidence" value="ECO:0007669"/>
    <property type="project" value="UniProtKB-EC"/>
</dbReference>
<protein>
    <recommendedName>
        <fullName evidence="1">ATP-dependent DNA helicase</fullName>
        <ecNumber evidence="1">5.6.2.3</ecNumber>
    </recommendedName>
</protein>
<dbReference type="SUPFAM" id="SSF52540">
    <property type="entry name" value="P-loop containing nucleoside triphosphate hydrolases"/>
    <property type="match status" value="1"/>
</dbReference>
<accession>A0AA36HB60</accession>
<evidence type="ECO:0000313" key="5">
    <source>
        <dbReference type="Proteomes" id="UP001176961"/>
    </source>
</evidence>
<feature type="domain" description="DNA helicase Pif1-like DEAD-box helicase" evidence="3">
    <location>
        <begin position="1"/>
        <end position="196"/>
    </location>
</feature>
<comment type="similarity">
    <text evidence="1">Belongs to the helicase family.</text>
</comment>
<keyword evidence="2" id="KW-1133">Transmembrane helix</keyword>
<dbReference type="PANTHER" id="PTHR10492">
    <property type="match status" value="1"/>
</dbReference>
<gene>
    <name evidence="4" type="ORF">CYNAS_LOCUS19048</name>
</gene>
<dbReference type="EC" id="5.6.2.3" evidence="1"/>
<dbReference type="EMBL" id="CATQJL010000316">
    <property type="protein sequence ID" value="CAJ0607065.1"/>
    <property type="molecule type" value="Genomic_DNA"/>
</dbReference>
<dbReference type="Gene3D" id="3.40.50.300">
    <property type="entry name" value="P-loop containing nucleotide triphosphate hydrolases"/>
    <property type="match status" value="1"/>
</dbReference>
<dbReference type="GO" id="GO:0006310">
    <property type="term" value="P:DNA recombination"/>
    <property type="evidence" value="ECO:0007669"/>
    <property type="project" value="UniProtKB-KW"/>
</dbReference>
<dbReference type="InterPro" id="IPR027417">
    <property type="entry name" value="P-loop_NTPase"/>
</dbReference>
<evidence type="ECO:0000256" key="2">
    <source>
        <dbReference type="SAM" id="Phobius"/>
    </source>
</evidence>
<comment type="catalytic activity">
    <reaction evidence="1">
        <text>ATP + H2O = ADP + phosphate + H(+)</text>
        <dbReference type="Rhea" id="RHEA:13065"/>
        <dbReference type="ChEBI" id="CHEBI:15377"/>
        <dbReference type="ChEBI" id="CHEBI:15378"/>
        <dbReference type="ChEBI" id="CHEBI:30616"/>
        <dbReference type="ChEBI" id="CHEBI:43474"/>
        <dbReference type="ChEBI" id="CHEBI:456216"/>
        <dbReference type="EC" id="5.6.2.3"/>
    </reaction>
</comment>
<dbReference type="PANTHER" id="PTHR10492:SF57">
    <property type="entry name" value="ATP-DEPENDENT DNA HELICASE"/>
    <property type="match status" value="1"/>
</dbReference>
<reference evidence="4" key="1">
    <citation type="submission" date="2023-07" db="EMBL/GenBank/DDBJ databases">
        <authorList>
            <consortium name="CYATHOMIX"/>
        </authorList>
    </citation>
    <scope>NUCLEOTIDE SEQUENCE</scope>
    <source>
        <strain evidence="4">N/A</strain>
    </source>
</reference>
<dbReference type="InterPro" id="IPR010285">
    <property type="entry name" value="DNA_helicase_pif1-like_DEAD"/>
</dbReference>
<evidence type="ECO:0000313" key="4">
    <source>
        <dbReference type="EMBL" id="CAJ0607065.1"/>
    </source>
</evidence>
<name>A0AA36HB60_CYLNA</name>
<keyword evidence="2" id="KW-0812">Transmembrane</keyword>
<dbReference type="GO" id="GO:0016787">
    <property type="term" value="F:hydrolase activity"/>
    <property type="evidence" value="ECO:0007669"/>
    <property type="project" value="UniProtKB-KW"/>
</dbReference>
<dbReference type="GO" id="GO:0000723">
    <property type="term" value="P:telomere maintenance"/>
    <property type="evidence" value="ECO:0007669"/>
    <property type="project" value="InterPro"/>
</dbReference>
<keyword evidence="1" id="KW-0233">DNA recombination</keyword>
<keyword evidence="1" id="KW-0067">ATP-binding</keyword>
<keyword evidence="5" id="KW-1185">Reference proteome</keyword>
<sequence length="218" mass="24055">MLNSKQKDIVVRILSLATTKKTSGGRMFFVYGKAGCGKTFTFNVLIHELENRGLSVLAVASTGIAATLLKNGRTAHSTFSLPLKRLTENSVANVDAASLQGRMLRTVDVIIWDEISMQSRFAVECVDRLLRDVAAPENRDQPFGSVVMVFGGDWCQFLPVIPGASKMETINETLRASYVWNELEVYVLDENMRLRAVLVVVVYTGIALSSSYSIIVFP</sequence>
<evidence type="ECO:0000259" key="3">
    <source>
        <dbReference type="Pfam" id="PF05970"/>
    </source>
</evidence>
<dbReference type="Pfam" id="PF05970">
    <property type="entry name" value="PIF1"/>
    <property type="match status" value="1"/>
</dbReference>
<keyword evidence="1" id="KW-0227">DNA damage</keyword>
<keyword evidence="1" id="KW-0347">Helicase</keyword>
<dbReference type="Proteomes" id="UP001176961">
    <property type="component" value="Unassembled WGS sequence"/>
</dbReference>
<feature type="transmembrane region" description="Helical" evidence="2">
    <location>
        <begin position="196"/>
        <end position="217"/>
    </location>
</feature>
<dbReference type="AlphaFoldDB" id="A0AA36HB60"/>
<keyword evidence="2" id="KW-0472">Membrane</keyword>
<keyword evidence="1" id="KW-0547">Nucleotide-binding</keyword>
<comment type="cofactor">
    <cofactor evidence="1">
        <name>Mg(2+)</name>
        <dbReference type="ChEBI" id="CHEBI:18420"/>
    </cofactor>
</comment>
<dbReference type="GO" id="GO:0005524">
    <property type="term" value="F:ATP binding"/>
    <property type="evidence" value="ECO:0007669"/>
    <property type="project" value="UniProtKB-KW"/>
</dbReference>
<evidence type="ECO:0000256" key="1">
    <source>
        <dbReference type="RuleBase" id="RU363044"/>
    </source>
</evidence>
<organism evidence="4 5">
    <name type="scientific">Cylicocyclus nassatus</name>
    <name type="common">Nematode worm</name>
    <dbReference type="NCBI Taxonomy" id="53992"/>
    <lineage>
        <taxon>Eukaryota</taxon>
        <taxon>Metazoa</taxon>
        <taxon>Ecdysozoa</taxon>
        <taxon>Nematoda</taxon>
        <taxon>Chromadorea</taxon>
        <taxon>Rhabditida</taxon>
        <taxon>Rhabditina</taxon>
        <taxon>Rhabditomorpha</taxon>
        <taxon>Strongyloidea</taxon>
        <taxon>Strongylidae</taxon>
        <taxon>Cylicocyclus</taxon>
    </lineage>
</organism>
<keyword evidence="1" id="KW-0234">DNA repair</keyword>
<dbReference type="GO" id="GO:0006281">
    <property type="term" value="P:DNA repair"/>
    <property type="evidence" value="ECO:0007669"/>
    <property type="project" value="UniProtKB-KW"/>
</dbReference>
<keyword evidence="1" id="KW-0378">Hydrolase</keyword>
<comment type="caution">
    <text evidence="4">The sequence shown here is derived from an EMBL/GenBank/DDBJ whole genome shotgun (WGS) entry which is preliminary data.</text>
</comment>
<proteinExistence type="inferred from homology"/>